<dbReference type="InterPro" id="IPR043502">
    <property type="entry name" value="DNA/RNA_pol_sf"/>
</dbReference>
<dbReference type="GeneID" id="139354381"/>
<reference evidence="4" key="1">
    <citation type="submission" date="2025-05" db="UniProtKB">
        <authorList>
            <consortium name="RefSeq"/>
        </authorList>
    </citation>
    <scope>NUCLEOTIDE SEQUENCE [LARGE SCALE GENOMIC DNA]</scope>
</reference>
<gene>
    <name evidence="5" type="primary">LOC139354381</name>
</gene>
<dbReference type="InterPro" id="IPR008042">
    <property type="entry name" value="Retrotrans_Pao"/>
</dbReference>
<dbReference type="RefSeq" id="XP_070854707.1">
    <property type="nucleotide sequence ID" value="XM_070998606.1"/>
</dbReference>
<dbReference type="Pfam" id="PF05380">
    <property type="entry name" value="Peptidase_A17"/>
    <property type="match status" value="1"/>
</dbReference>
<dbReference type="InterPro" id="IPR040676">
    <property type="entry name" value="DUF5641"/>
</dbReference>
<feature type="region of interest" description="Disordered" evidence="1">
    <location>
        <begin position="790"/>
        <end position="816"/>
    </location>
</feature>
<evidence type="ECO:0000259" key="3">
    <source>
        <dbReference type="Pfam" id="PF18701"/>
    </source>
</evidence>
<feature type="compositionally biased region" description="Low complexity" evidence="1">
    <location>
        <begin position="841"/>
        <end position="854"/>
    </location>
</feature>
<evidence type="ECO:0000313" key="4">
    <source>
        <dbReference type="Proteomes" id="UP001652628"/>
    </source>
</evidence>
<sequence>MREYINLGHMREVPPEEITTGNLFFLPHHPVLCRNLRVVFDGSFRDANADIVKMFRQIWVNEKHRNYQKIVWREDPSDPIKHFQLCTVTYGTSCAPFLAVRVLEQLAVDHQDEYPNASKILLEDFYVDDVLTGSNNEDELRRNRDELIQLMSCANLELGKWVSNTSFIQKDDTNAQSSPVKVLGLYWDPGKDILTYNIGLAANPDCTKRQVLSDVSRIFDPLGLLAPIVIQFKIIFQKLWLLNLGWDDPLPTKLGDNWLKCREDLGTLQKFQLPRFVANDADNIELHGFSDASTKAYAAVVYSRVTNDDGSILVSLVAAKTRNITVFAWSDSSIVLSWLSYAPAQLKTFVGNRTSEILDTLPRKAWRHVDSKSNPADCASRGLMAADLIDFHLWWNGPLWLRDKDQYLVKLSDSRFGLSLSDKRIQGEVKSNCLATVAVATQVHPLDELIARVSSWLKLVHIVAYVKRFIQRTQNPSCDRASRGLTFEEIKAARIICIKHAQRCFDEDYQLLLAKKPLRNRSQLVKLAPIIDENDLLRVGGRLHQSQLSREAKHPVLLPKTQRISKLILEHEHRVNLHPGVSSLFVIVRQRFWIIGARNLIRRITHDCLSCFRLRCVKLHLRRVTGNSTLTFEQMRTLLAQISAVINSRPLCYTSDTEDNYLSPAHFLIGRPLTTVPDPDLNHIPVGRLGYWQSIQASRILEEMASGVSDYCATTSKWTTSTPNLSIGDVVLVKESNTPPASWHIARVMETYPGKDNLVRAVKLKTSTGEMIRPVTKIAVLPSSETVFQGGPWNSIKAKPNKPEPMEVDESLQIQNRPKYNQGYNRYSINNYNQNKWNQNKKQETQTTPQNNPQNKREPTGTVNHPANKTMRLNNIEEDRFLGQNPEIQPYVQEKGVYNHEDVIISFFGELHRINMIYMVCDERLVSFVYRCKKPFLPTSLRIHKDAD</sequence>
<dbReference type="Pfam" id="PF18701">
    <property type="entry name" value="DUF5641"/>
    <property type="match status" value="1"/>
</dbReference>
<feature type="domain" description="DUF5641" evidence="3">
    <location>
        <begin position="712"/>
        <end position="781"/>
    </location>
</feature>
<name>A0ABM4TXK8_DROSZ</name>
<evidence type="ECO:0008006" key="6">
    <source>
        <dbReference type="Google" id="ProtNLM"/>
    </source>
</evidence>
<dbReference type="Proteomes" id="UP001652628">
    <property type="component" value="Chromosome 2"/>
</dbReference>
<evidence type="ECO:0000313" key="5">
    <source>
        <dbReference type="RefSeq" id="XP_070854707.1"/>
    </source>
</evidence>
<dbReference type="SUPFAM" id="SSF56672">
    <property type="entry name" value="DNA/RNA polymerases"/>
    <property type="match status" value="1"/>
</dbReference>
<feature type="domain" description="Integrase zinc-binding" evidence="2">
    <location>
        <begin position="566"/>
        <end position="613"/>
    </location>
</feature>
<evidence type="ECO:0000256" key="1">
    <source>
        <dbReference type="SAM" id="MobiDB-lite"/>
    </source>
</evidence>
<evidence type="ECO:0000259" key="2">
    <source>
        <dbReference type="Pfam" id="PF17921"/>
    </source>
</evidence>
<accession>A0ABM4TXK8</accession>
<organism evidence="4 5">
    <name type="scientific">Drosophila suzukii</name>
    <name type="common">Spotted-wing drosophila fruit fly</name>
    <dbReference type="NCBI Taxonomy" id="28584"/>
    <lineage>
        <taxon>Eukaryota</taxon>
        <taxon>Metazoa</taxon>
        <taxon>Ecdysozoa</taxon>
        <taxon>Arthropoda</taxon>
        <taxon>Hexapoda</taxon>
        <taxon>Insecta</taxon>
        <taxon>Pterygota</taxon>
        <taxon>Neoptera</taxon>
        <taxon>Endopterygota</taxon>
        <taxon>Diptera</taxon>
        <taxon>Brachycera</taxon>
        <taxon>Muscomorpha</taxon>
        <taxon>Ephydroidea</taxon>
        <taxon>Drosophilidae</taxon>
        <taxon>Drosophila</taxon>
        <taxon>Sophophora</taxon>
    </lineage>
</organism>
<keyword evidence="4" id="KW-1185">Reference proteome</keyword>
<proteinExistence type="predicted"/>
<dbReference type="Pfam" id="PF17921">
    <property type="entry name" value="Integrase_H2C2"/>
    <property type="match status" value="1"/>
</dbReference>
<dbReference type="PANTHER" id="PTHR47331">
    <property type="entry name" value="PHD-TYPE DOMAIN-CONTAINING PROTEIN"/>
    <property type="match status" value="1"/>
</dbReference>
<feature type="region of interest" description="Disordered" evidence="1">
    <location>
        <begin position="841"/>
        <end position="867"/>
    </location>
</feature>
<dbReference type="InterPro" id="IPR041588">
    <property type="entry name" value="Integrase_H2C2"/>
</dbReference>
<protein>
    <recommendedName>
        <fullName evidence="6">DUF5641 domain-containing protein</fullName>
    </recommendedName>
</protein>
<reference evidence="5" key="2">
    <citation type="submission" date="2025-08" db="UniProtKB">
        <authorList>
            <consortium name="RefSeq"/>
        </authorList>
    </citation>
    <scope>IDENTIFICATION</scope>
</reference>